<name>A0A1G5AYQ3_9BACT</name>
<dbReference type="EMBL" id="FMUX01000001">
    <property type="protein sequence ID" value="SCX83025.1"/>
    <property type="molecule type" value="Genomic_DNA"/>
</dbReference>
<evidence type="ECO:0000313" key="2">
    <source>
        <dbReference type="Proteomes" id="UP000198870"/>
    </source>
</evidence>
<reference evidence="1 2" key="1">
    <citation type="submission" date="2016-10" db="EMBL/GenBank/DDBJ databases">
        <authorList>
            <person name="de Groot N.N."/>
        </authorList>
    </citation>
    <scope>NUCLEOTIDE SEQUENCE [LARGE SCALE GENOMIC DNA]</scope>
    <source>
        <strain evidence="1 2">AA1</strain>
    </source>
</reference>
<dbReference type="Proteomes" id="UP000198870">
    <property type="component" value="Unassembled WGS sequence"/>
</dbReference>
<gene>
    <name evidence="1" type="ORF">SAMN05216233_101529</name>
</gene>
<sequence length="174" mass="20388">MQRHLFNSDELTLVNQAVSVSEELVSDHYKISESQWLRNRFDVKTGRDLTPLERVNHDVFAQVIRYRGIPSPNAGAPREFDLYMICLQDHAILKEVQTNADVSIYPFLCYIFVHELVHIIRFGRFLQSFTIPDTQREPEEKLVHDRTREILSGTRLPGVEKIISQRWAIRHCSK</sequence>
<dbReference type="OrthoDB" id="5509294at2"/>
<evidence type="ECO:0000313" key="1">
    <source>
        <dbReference type="EMBL" id="SCX83025.1"/>
    </source>
</evidence>
<proteinExistence type="predicted"/>
<accession>A0A1G5AYQ3</accession>
<organism evidence="1 2">
    <name type="scientific">Desulfoluna spongiiphila</name>
    <dbReference type="NCBI Taxonomy" id="419481"/>
    <lineage>
        <taxon>Bacteria</taxon>
        <taxon>Pseudomonadati</taxon>
        <taxon>Thermodesulfobacteriota</taxon>
        <taxon>Desulfobacteria</taxon>
        <taxon>Desulfobacterales</taxon>
        <taxon>Desulfolunaceae</taxon>
        <taxon>Desulfoluna</taxon>
    </lineage>
</organism>
<dbReference type="RefSeq" id="WP_139163804.1">
    <property type="nucleotide sequence ID" value="NZ_FMUX01000001.1"/>
</dbReference>
<dbReference type="AlphaFoldDB" id="A0A1G5AYQ3"/>
<keyword evidence="2" id="KW-1185">Reference proteome</keyword>
<protein>
    <submittedName>
        <fullName evidence="1">Uncharacterized protein</fullName>
    </submittedName>
</protein>